<gene>
    <name evidence="8" type="ORF">Ctob_006858</name>
</gene>
<dbReference type="AlphaFoldDB" id="A0A0M0JXL4"/>
<evidence type="ECO:0000256" key="5">
    <source>
        <dbReference type="PIRSR" id="PIRSR601834-1"/>
    </source>
</evidence>
<evidence type="ECO:0000259" key="7">
    <source>
        <dbReference type="Pfam" id="PF00175"/>
    </source>
</evidence>
<proteinExistence type="predicted"/>
<dbReference type="GO" id="GO:0016491">
    <property type="term" value="F:oxidoreductase activity"/>
    <property type="evidence" value="ECO:0007669"/>
    <property type="project" value="UniProtKB-KW"/>
</dbReference>
<dbReference type="CDD" id="cd06183">
    <property type="entry name" value="cyt_b5_reduct_like"/>
    <property type="match status" value="1"/>
</dbReference>
<dbReference type="OrthoDB" id="432685at2759"/>
<dbReference type="PANTHER" id="PTHR19370">
    <property type="entry name" value="NADH-CYTOCHROME B5 REDUCTASE"/>
    <property type="match status" value="1"/>
</dbReference>
<comment type="caution">
    <text evidence="8">The sequence shown here is derived from an EMBL/GenBank/DDBJ whole genome shotgun (WGS) entry which is preliminary data.</text>
</comment>
<sequence length="482" mass="51879">MRELSFGCAGEPKLALRVHTSLLAYSTDKSGAYIMRLLDKAPMALSDVARQVSLERTRLFEQVRSTSPGHFTVTTRVHHASGGVPTTAPRGGADDFQIRDSEHEAAVEMDVTVYAARNQEVVLRVQSGLLSAVTSTMASKLGTSFHTHDGLAWRRRGPPPGMDRTPFPAAAFFPTAVGAALRQAGNGTGGTGAHHGAHHGAPQQLTLLFDRSVGAARVGDGGLEILLHRSLGQDDGRGLMRPAIDSGPSNLKIWFVWGHLSTRHRMSLTARIFGMQAPLVVLRGECAKGTPTTAPNSAPATAPLSPDEQSDECERARWSVSYQTAPKSAVNGGVNADSLTTFTHTPSGEKKLFDTIGFIAGGSGITPVLQVCHALVANAARKLKISILFANRTVEDILCKDLLDELAKDPRVTVWYTVDVQPENQPWKYSVGFVNREMIEAHLPKPAEKTVIFMCGPPPMLNFACKPNLEKAGHIAANVLYF</sequence>
<dbReference type="SUPFAM" id="SSF52343">
    <property type="entry name" value="Ferredoxin reductase-like, C-terminal NADP-linked domain"/>
    <property type="match status" value="1"/>
</dbReference>
<evidence type="ECO:0000256" key="6">
    <source>
        <dbReference type="SAM" id="MobiDB-lite"/>
    </source>
</evidence>
<dbReference type="InterPro" id="IPR011013">
    <property type="entry name" value="Gal_mutarotase_sf_dom"/>
</dbReference>
<feature type="region of interest" description="Disordered" evidence="6">
    <location>
        <begin position="290"/>
        <end position="310"/>
    </location>
</feature>
<evidence type="ECO:0000313" key="9">
    <source>
        <dbReference type="Proteomes" id="UP000037460"/>
    </source>
</evidence>
<evidence type="ECO:0000256" key="4">
    <source>
        <dbReference type="ARBA" id="ARBA00023002"/>
    </source>
</evidence>
<dbReference type="Gene3D" id="3.40.50.80">
    <property type="entry name" value="Nucleotide-binding domain of ferredoxin-NADP reductase (FNR) module"/>
    <property type="match status" value="1"/>
</dbReference>
<keyword evidence="2 5" id="KW-0285">Flavoprotein</keyword>
<evidence type="ECO:0000256" key="2">
    <source>
        <dbReference type="ARBA" id="ARBA00022630"/>
    </source>
</evidence>
<dbReference type="SUPFAM" id="SSF74650">
    <property type="entry name" value="Galactose mutarotase-like"/>
    <property type="match status" value="1"/>
</dbReference>
<dbReference type="Gene3D" id="2.70.98.30">
    <property type="entry name" value="Golgi alpha-mannosidase II, domain 4"/>
    <property type="match status" value="1"/>
</dbReference>
<evidence type="ECO:0000313" key="8">
    <source>
        <dbReference type="EMBL" id="KOO31305.1"/>
    </source>
</evidence>
<dbReference type="Pfam" id="PF00175">
    <property type="entry name" value="NAD_binding_1"/>
    <property type="match status" value="1"/>
</dbReference>
<dbReference type="GO" id="GO:0071949">
    <property type="term" value="F:FAD binding"/>
    <property type="evidence" value="ECO:0007669"/>
    <property type="project" value="TreeGrafter"/>
</dbReference>
<dbReference type="GO" id="GO:0030246">
    <property type="term" value="F:carbohydrate binding"/>
    <property type="evidence" value="ECO:0007669"/>
    <property type="project" value="InterPro"/>
</dbReference>
<dbReference type="InterPro" id="IPR039261">
    <property type="entry name" value="FNR_nucleotide-bd"/>
</dbReference>
<dbReference type="InterPro" id="IPR001433">
    <property type="entry name" value="OxRdtase_FAD/NAD-bd"/>
</dbReference>
<protein>
    <submittedName>
        <fullName evidence="8">NADH-cytochrome b5 reductase 3</fullName>
    </submittedName>
</protein>
<dbReference type="EMBL" id="JWZX01002043">
    <property type="protein sequence ID" value="KOO31305.1"/>
    <property type="molecule type" value="Genomic_DNA"/>
</dbReference>
<feature type="domain" description="Oxidoreductase FAD/NAD(P)-binding" evidence="7">
    <location>
        <begin position="358"/>
        <end position="466"/>
    </location>
</feature>
<organism evidence="8 9">
    <name type="scientific">Chrysochromulina tobinii</name>
    <dbReference type="NCBI Taxonomy" id="1460289"/>
    <lineage>
        <taxon>Eukaryota</taxon>
        <taxon>Haptista</taxon>
        <taxon>Haptophyta</taxon>
        <taxon>Prymnesiophyceae</taxon>
        <taxon>Prymnesiales</taxon>
        <taxon>Chrysochromulinaceae</taxon>
        <taxon>Chrysochromulina</taxon>
    </lineage>
</organism>
<accession>A0A0M0JXL4</accession>
<keyword evidence="3 5" id="KW-0274">FAD</keyword>
<dbReference type="PANTHER" id="PTHR19370:SF185">
    <property type="entry name" value="NADH-CYTOCHROME B5 REDUCTASE"/>
    <property type="match status" value="1"/>
</dbReference>
<evidence type="ECO:0000256" key="1">
    <source>
        <dbReference type="ARBA" id="ARBA00001974"/>
    </source>
</evidence>
<feature type="compositionally biased region" description="Low complexity" evidence="6">
    <location>
        <begin position="290"/>
        <end position="303"/>
    </location>
</feature>
<comment type="cofactor">
    <cofactor evidence="1 5">
        <name>FAD</name>
        <dbReference type="ChEBI" id="CHEBI:57692"/>
    </cofactor>
</comment>
<keyword evidence="4" id="KW-0560">Oxidoreductase</keyword>
<feature type="binding site" evidence="5">
    <location>
        <position position="366"/>
    </location>
    <ligand>
        <name>FAD</name>
        <dbReference type="ChEBI" id="CHEBI:57692"/>
    </ligand>
</feature>
<dbReference type="Proteomes" id="UP000037460">
    <property type="component" value="Unassembled WGS sequence"/>
</dbReference>
<dbReference type="InterPro" id="IPR001834">
    <property type="entry name" value="CBR-like"/>
</dbReference>
<name>A0A0M0JXL4_9EUKA</name>
<dbReference type="GO" id="GO:0005975">
    <property type="term" value="P:carbohydrate metabolic process"/>
    <property type="evidence" value="ECO:0007669"/>
    <property type="project" value="InterPro"/>
</dbReference>
<keyword evidence="9" id="KW-1185">Reference proteome</keyword>
<reference evidence="9" key="1">
    <citation type="journal article" date="2015" name="PLoS Genet.">
        <title>Genome Sequence and Transcriptome Analyses of Chrysochromulina tobin: Metabolic Tools for Enhanced Algal Fitness in the Prominent Order Prymnesiales (Haptophyceae).</title>
        <authorList>
            <person name="Hovde B.T."/>
            <person name="Deodato C.R."/>
            <person name="Hunsperger H.M."/>
            <person name="Ryken S.A."/>
            <person name="Yost W."/>
            <person name="Jha R.K."/>
            <person name="Patterson J."/>
            <person name="Monnat R.J. Jr."/>
            <person name="Barlow S.B."/>
            <person name="Starkenburg S.R."/>
            <person name="Cattolico R.A."/>
        </authorList>
    </citation>
    <scope>NUCLEOTIDE SEQUENCE</scope>
    <source>
        <strain evidence="9">CCMP291</strain>
    </source>
</reference>
<evidence type="ECO:0000256" key="3">
    <source>
        <dbReference type="ARBA" id="ARBA00022827"/>
    </source>
</evidence>
<dbReference type="PRINTS" id="PR00406">
    <property type="entry name" value="CYTB5RDTASE"/>
</dbReference>